<keyword evidence="1" id="KW-0175">Coiled coil</keyword>
<feature type="compositionally biased region" description="Low complexity" evidence="2">
    <location>
        <begin position="353"/>
        <end position="370"/>
    </location>
</feature>
<feature type="region of interest" description="Disordered" evidence="2">
    <location>
        <begin position="353"/>
        <end position="375"/>
    </location>
</feature>
<reference evidence="3 4" key="1">
    <citation type="submission" date="2016-10" db="EMBL/GenBank/DDBJ databases">
        <authorList>
            <person name="Cai Z."/>
        </authorList>
    </citation>
    <scope>NUCLEOTIDE SEQUENCE [LARGE SCALE GENOMIC DNA]</scope>
</reference>
<evidence type="ECO:0000313" key="3">
    <source>
        <dbReference type="EMBL" id="SZX72831.1"/>
    </source>
</evidence>
<sequence>MAFWGWCCGGRLGTSAAELTREEVVDLFTLSTKVNEGRLIVHGLFARADTKNTNGRIYPKPILRREVARFKAAHVSCGSALGELNHPSYYSAYFRSLNLPNVSHQVLEVHWRGNELWGTIEVLPTPAGLLLWELYSRGIKLGVSSRGWASVVADPANNRVLVDDDFQLITFDFVTEPSNAGAYLVPIRTKYKKPLPDQLRAVRAAYLGFGSTDMANVAQLPAASVLSKWLKSTKKSMAAAAAQYSTGGAYEQAFALTAAALQQPSAAAAIGCGSDNTAPTSSYMCTSAGDSVSMLQALHPRSCVLPASTPLGGGVVLGCHYRVLQEPWLPVDPAGREFKVHLSLVATKAHIMQQKQQQRQQGKAPAAAGRRQQEEQQVPKAVVMLTPAAAAADVLNTSQSVACAPLQQQKQQQLQAASHSSLDSQQQQQPRQPPRASDDSQQQQQLHTKSSVREALRTTSTTFSMASNISLGSQHLAAAREVLLCSASTDMSGCSLGPVVPPPAGHSGASASQHARQQQQHQQLQQLLQQQQQQQRSGKARRPQSAPGLGLSSLSSLQPRSWDWDWHTQPAHAAAARPSALQTVQVNWEQRLQAQPHSITTAAAAPAVVSSDGASLTITAASTINSTGSDTAAVGIPAAAGSLSAAAAAAAAALPADAAVGVVVSPGLGNPGKASSHSRPDSASKQLLSQGCAAAAAEDVVHDSALRGSNDNLKPTRLAAWQDAPAQQQQLQAVHVQQVQDAAAAAVAGPGGSPLRQQPCSTLDEEYQEIRDTLQRYQSEYRRQRQHLKQEAANSH</sequence>
<dbReference type="EMBL" id="FNXT01001167">
    <property type="protein sequence ID" value="SZX72831.1"/>
    <property type="molecule type" value="Genomic_DNA"/>
</dbReference>
<evidence type="ECO:0000313" key="4">
    <source>
        <dbReference type="Proteomes" id="UP000256970"/>
    </source>
</evidence>
<dbReference type="InterPro" id="IPR005082">
    <property type="entry name" value="Peptidase_U9_T4_prohead"/>
</dbReference>
<name>A0A383W5V8_TETOB</name>
<gene>
    <name evidence="3" type="ORF">BQ4739_LOCUS12975</name>
</gene>
<keyword evidence="4" id="KW-1185">Reference proteome</keyword>
<feature type="region of interest" description="Disordered" evidence="2">
    <location>
        <begin position="412"/>
        <end position="453"/>
    </location>
</feature>
<feature type="compositionally biased region" description="Polar residues" evidence="2">
    <location>
        <begin position="440"/>
        <end position="449"/>
    </location>
</feature>
<evidence type="ECO:0000256" key="1">
    <source>
        <dbReference type="SAM" id="Coils"/>
    </source>
</evidence>
<dbReference type="AlphaFoldDB" id="A0A383W5V8"/>
<proteinExistence type="predicted"/>
<dbReference type="STRING" id="3088.A0A383W5V8"/>
<accession>A0A383W5V8</accession>
<feature type="coiled-coil region" evidence="1">
    <location>
        <begin position="760"/>
        <end position="794"/>
    </location>
</feature>
<feature type="region of interest" description="Disordered" evidence="2">
    <location>
        <begin position="496"/>
        <end position="554"/>
    </location>
</feature>
<dbReference type="Proteomes" id="UP000256970">
    <property type="component" value="Unassembled WGS sequence"/>
</dbReference>
<evidence type="ECO:0000256" key="2">
    <source>
        <dbReference type="SAM" id="MobiDB-lite"/>
    </source>
</evidence>
<feature type="compositionally biased region" description="Low complexity" evidence="2">
    <location>
        <begin position="412"/>
        <end position="430"/>
    </location>
</feature>
<feature type="compositionally biased region" description="Low complexity" evidence="2">
    <location>
        <begin position="505"/>
        <end position="537"/>
    </location>
</feature>
<protein>
    <submittedName>
        <fullName evidence="3">Uncharacterized protein</fullName>
    </submittedName>
</protein>
<dbReference type="Pfam" id="PF03420">
    <property type="entry name" value="Peptidase_S77"/>
    <property type="match status" value="1"/>
</dbReference>
<organism evidence="3 4">
    <name type="scientific">Tetradesmus obliquus</name>
    <name type="common">Green alga</name>
    <name type="synonym">Acutodesmus obliquus</name>
    <dbReference type="NCBI Taxonomy" id="3088"/>
    <lineage>
        <taxon>Eukaryota</taxon>
        <taxon>Viridiplantae</taxon>
        <taxon>Chlorophyta</taxon>
        <taxon>core chlorophytes</taxon>
        <taxon>Chlorophyceae</taxon>
        <taxon>CS clade</taxon>
        <taxon>Sphaeropleales</taxon>
        <taxon>Scenedesmaceae</taxon>
        <taxon>Tetradesmus</taxon>
    </lineage>
</organism>